<feature type="region of interest" description="Disordered" evidence="1">
    <location>
        <begin position="19"/>
        <end position="41"/>
    </location>
</feature>
<dbReference type="EMBL" id="CP155447">
    <property type="protein sequence ID" value="XBH04458.1"/>
    <property type="molecule type" value="Genomic_DNA"/>
</dbReference>
<evidence type="ECO:0000256" key="1">
    <source>
        <dbReference type="SAM" id="MobiDB-lite"/>
    </source>
</evidence>
<protein>
    <submittedName>
        <fullName evidence="2">Uncharacterized protein</fullName>
    </submittedName>
</protein>
<gene>
    <name evidence="2" type="ORF">V5E97_00145</name>
</gene>
<organism evidence="2">
    <name type="scientific">Singulisphaera sp. Ch08</name>
    <dbReference type="NCBI Taxonomy" id="3120278"/>
    <lineage>
        <taxon>Bacteria</taxon>
        <taxon>Pseudomonadati</taxon>
        <taxon>Planctomycetota</taxon>
        <taxon>Planctomycetia</taxon>
        <taxon>Isosphaerales</taxon>
        <taxon>Isosphaeraceae</taxon>
        <taxon>Singulisphaera</taxon>
    </lineage>
</organism>
<name>A0AAU7CH97_9BACT</name>
<reference evidence="2" key="1">
    <citation type="submission" date="2024-05" db="EMBL/GenBank/DDBJ databases">
        <title>Planctomycetes of the genus Singulisphaera possess chitinolytic capabilities.</title>
        <authorList>
            <person name="Ivanova A."/>
        </authorList>
    </citation>
    <scope>NUCLEOTIDE SEQUENCE</scope>
    <source>
        <strain evidence="2">Ch08T</strain>
    </source>
</reference>
<proteinExistence type="predicted"/>
<dbReference type="AlphaFoldDB" id="A0AAU7CH97"/>
<sequence length="169" mass="18637">MREIKFYVSTEAGVGVDVPDPTAGRRKSGIPIINDPTPCGGTGDREAKLAQNRVVRVEADSARSHSRRRIVANRKAGRCRGRKRAEAEVGDQTVTSRKINIPGQVQVGRTQVPDRESFYKGLTRPGCAEVDAARLISKFSRSVQHLDLRSRIAFDRDSIGEDEIIGLVR</sequence>
<evidence type="ECO:0000313" key="2">
    <source>
        <dbReference type="EMBL" id="XBH04458.1"/>
    </source>
</evidence>
<accession>A0AAU7CH97</accession>